<evidence type="ECO:0000256" key="1">
    <source>
        <dbReference type="SAM" id="MobiDB-lite"/>
    </source>
</evidence>
<keyword evidence="3" id="KW-1185">Reference proteome</keyword>
<dbReference type="EMBL" id="JBHSGU010000002">
    <property type="protein sequence ID" value="MFC4699641.1"/>
    <property type="molecule type" value="Genomic_DNA"/>
</dbReference>
<proteinExistence type="predicted"/>
<dbReference type="Pfam" id="PF03993">
    <property type="entry name" value="DUF349"/>
    <property type="match status" value="2"/>
</dbReference>
<feature type="region of interest" description="Disordered" evidence="1">
    <location>
        <begin position="169"/>
        <end position="188"/>
    </location>
</feature>
<evidence type="ECO:0000313" key="3">
    <source>
        <dbReference type="Proteomes" id="UP001595897"/>
    </source>
</evidence>
<comment type="caution">
    <text evidence="2">The sequence shown here is derived from an EMBL/GenBank/DDBJ whole genome shotgun (WGS) entry which is preliminary data.</text>
</comment>
<sequence length="991" mass="110436">MIFKRLFQKAHAHPDPAKREEAVGKLNVSDERDKQILHELAFNDDAASVSIRALHALDSFTLWLKAFEAHLNPKVQQRAKTQVLALIEQPQSVDDVLFTDIVKQGKHSALLKEMLFNSARLQHHAQLAVNLALKLCAENELRQYYIQIANDEQRRSIINAFCDDKSGAARDTSNHATSNHATSNHATSNHTISADIKAIKRFKKLENSPDLAVYIEEKLYELEQRAAMPSKVKATATLLNSRLLALSDMVDYESIEGQKQALFNEFDALKPDFIYLSEAEAGEISAKYLKLKEKVEKRQASLEPAYMAQKHLNATADAISDVELRAKTIFQQINILNNTDESTQLDSQVELLSRAVEDLRLELNDIERSIEQNPGQSQSGVASNKASLSALVRKFDSAERDLNALPERIARNGELERLLSQIKQTDEGHEFERLSVQIEALVRLGCSARHKASWDAIKQEHAKAQANEKAQLISAEKRCFAKLKACSNMIEQGKFKAAMATYSAAAALYDELNTEASASLTHRFEQVQQKVSELKDWQSYIATPRKPEIISAVSELANNSDIDIDQRAALVKQYRGEYSSLGKLNTPDDDKLNTAFEEAIERAFAPCREYFAELDKAREQNLSKGKQILEALDAIATLDDAQILSKQLASIGGQYRKLGNMQQKARSQLHKQYLAKLRPLQAKVDAFYQANAAAKQKLLDAALALSSHENVDEAASQAKALQTKWKNIAYAGRQQDQALWQQFRQANDAVFARLSQSINAQKQVDNEQANDIELSIKGVNEQIAKAESFSDLKGLESKVDELKASVASLPTDKKSRIAAKCKSMESALADKNKRFEQDKSAQRLNAIFSVLESGYMQASQTASQEDVSTSLASMSAQFRQAFDYASQFVNEDESNNADKSTEQGDIFADFTRADITHAADILLHDGKITPDSADKKRVQLSLMAAKLEGQSLRDADGLLIEWISKGRLQANDFAQLNILKSLFGLSDPTES</sequence>
<feature type="compositionally biased region" description="Polar residues" evidence="1">
    <location>
        <begin position="174"/>
        <end position="188"/>
    </location>
</feature>
<gene>
    <name evidence="2" type="ORF">ACFO4O_05660</name>
</gene>
<dbReference type="InterPro" id="IPR007139">
    <property type="entry name" value="DUF349"/>
</dbReference>
<organism evidence="2 3">
    <name type="scientific">Glaciecola siphonariae</name>
    <dbReference type="NCBI Taxonomy" id="521012"/>
    <lineage>
        <taxon>Bacteria</taxon>
        <taxon>Pseudomonadati</taxon>
        <taxon>Pseudomonadota</taxon>
        <taxon>Gammaproteobacteria</taxon>
        <taxon>Alteromonadales</taxon>
        <taxon>Alteromonadaceae</taxon>
        <taxon>Glaciecola</taxon>
    </lineage>
</organism>
<evidence type="ECO:0000313" key="2">
    <source>
        <dbReference type="EMBL" id="MFC4699641.1"/>
    </source>
</evidence>
<dbReference type="Proteomes" id="UP001595897">
    <property type="component" value="Unassembled WGS sequence"/>
</dbReference>
<protein>
    <submittedName>
        <fullName evidence="2">DUF349 domain-containing protein</fullName>
    </submittedName>
</protein>
<dbReference type="RefSeq" id="WP_382406380.1">
    <property type="nucleotide sequence ID" value="NZ_JBHSGU010000002.1"/>
</dbReference>
<name>A0ABV9LSZ1_9ALTE</name>
<reference evidence="3" key="1">
    <citation type="journal article" date="2019" name="Int. J. Syst. Evol. Microbiol.">
        <title>The Global Catalogue of Microorganisms (GCM) 10K type strain sequencing project: providing services to taxonomists for standard genome sequencing and annotation.</title>
        <authorList>
            <consortium name="The Broad Institute Genomics Platform"/>
            <consortium name="The Broad Institute Genome Sequencing Center for Infectious Disease"/>
            <person name="Wu L."/>
            <person name="Ma J."/>
        </authorList>
    </citation>
    <scope>NUCLEOTIDE SEQUENCE [LARGE SCALE GENOMIC DNA]</scope>
    <source>
        <strain evidence="3">KACC 12507</strain>
    </source>
</reference>
<accession>A0ABV9LSZ1</accession>